<dbReference type="EMBL" id="CAXAMM010001425">
    <property type="protein sequence ID" value="CAK8991912.1"/>
    <property type="molecule type" value="Genomic_DNA"/>
</dbReference>
<gene>
    <name evidence="1" type="ORF">SCF082_LOCUS2862</name>
</gene>
<comment type="caution">
    <text evidence="1">The sequence shown here is derived from an EMBL/GenBank/DDBJ whole genome shotgun (WGS) entry which is preliminary data.</text>
</comment>
<reference evidence="1 2" key="1">
    <citation type="submission" date="2024-02" db="EMBL/GenBank/DDBJ databases">
        <authorList>
            <person name="Chen Y."/>
            <person name="Shah S."/>
            <person name="Dougan E. K."/>
            <person name="Thang M."/>
            <person name="Chan C."/>
        </authorList>
    </citation>
    <scope>NUCLEOTIDE SEQUENCE [LARGE SCALE GENOMIC DNA]</scope>
</reference>
<proteinExistence type="predicted"/>
<evidence type="ECO:0000313" key="1">
    <source>
        <dbReference type="EMBL" id="CAK8991912.1"/>
    </source>
</evidence>
<dbReference type="Proteomes" id="UP001642464">
    <property type="component" value="Unassembled WGS sequence"/>
</dbReference>
<sequence>MSLLPPTPKGGHCLLRKALSARTVARALRRCDAVEAEPGRFYALLSLGEAEGVRALMHRRPLPCHAALRLLRREPLGLTVLDATKGYEVAPVHWHEARLAQSLAFLAAQTHFSQSALDSLWHLFRTRSPVLVLETSPQVGPGDALRDFFVASLAGRRCVVPLGPDGVWREAPVAELFASGLDGQRQRRERTLGSGHVASSLAVLLAGGYGVECFQALRGVEVLRLPVAGLASPEDRPTETPGGCKAYRHFSSAGVSPEAAFQLLDADGDGEVTAHDVAEAEAARRLELPKDRLRLFETLDTAKRGSISAEEWMAAFEITRPPPVVKHMGEPLPPPEGLPLDVLRRMVIELVNHSSFSPLWTSEGMLCRKHVSIWAPEQLVSGLMRVTALKVSLGHYANRGFSDARGGDALGVGRRSILQVRDRRAFRGLSSDEYLQAVADHYCPLPTRWRQVWHQTRGTALYLWRPCPPSDAFVALGMVATLSSEPPPLSAARCVCKSFCRPSTEVPLQLWDDSGSGGKPASFWLVNSAQVLWASVGHNPPHETFWELAAESITFDYLGRPSLHVVHDLQPPGTPRNTEVEVETSSWSLTNLFSSTNRRKS</sequence>
<accession>A0ABP0HPV5</accession>
<evidence type="ECO:0008006" key="3">
    <source>
        <dbReference type="Google" id="ProtNLM"/>
    </source>
</evidence>
<dbReference type="InterPro" id="IPR011992">
    <property type="entry name" value="EF-hand-dom_pair"/>
</dbReference>
<evidence type="ECO:0000313" key="2">
    <source>
        <dbReference type="Proteomes" id="UP001642464"/>
    </source>
</evidence>
<name>A0ABP0HPV5_9DINO</name>
<dbReference type="Gene3D" id="1.10.238.10">
    <property type="entry name" value="EF-hand"/>
    <property type="match status" value="1"/>
</dbReference>
<keyword evidence="2" id="KW-1185">Reference proteome</keyword>
<protein>
    <recommendedName>
        <fullName evidence="3">Calmodulin</fullName>
    </recommendedName>
</protein>
<organism evidence="1 2">
    <name type="scientific">Durusdinium trenchii</name>
    <dbReference type="NCBI Taxonomy" id="1381693"/>
    <lineage>
        <taxon>Eukaryota</taxon>
        <taxon>Sar</taxon>
        <taxon>Alveolata</taxon>
        <taxon>Dinophyceae</taxon>
        <taxon>Suessiales</taxon>
        <taxon>Symbiodiniaceae</taxon>
        <taxon>Durusdinium</taxon>
    </lineage>
</organism>
<dbReference type="SUPFAM" id="SSF47473">
    <property type="entry name" value="EF-hand"/>
    <property type="match status" value="1"/>
</dbReference>